<dbReference type="Proteomes" id="UP000198432">
    <property type="component" value="Unassembled WGS sequence"/>
</dbReference>
<dbReference type="EMBL" id="FZOQ01000019">
    <property type="protein sequence ID" value="SNS98486.1"/>
    <property type="molecule type" value="Genomic_DNA"/>
</dbReference>
<name>A0A239IXI5_9BACT</name>
<dbReference type="OrthoDB" id="1371234at2"/>
<dbReference type="Pfam" id="PF10097">
    <property type="entry name" value="DUF2335"/>
    <property type="match status" value="1"/>
</dbReference>
<keyword evidence="2" id="KW-0472">Membrane</keyword>
<organism evidence="3 4">
    <name type="scientific">Pontibacter ummariensis</name>
    <dbReference type="NCBI Taxonomy" id="1610492"/>
    <lineage>
        <taxon>Bacteria</taxon>
        <taxon>Pseudomonadati</taxon>
        <taxon>Bacteroidota</taxon>
        <taxon>Cytophagia</taxon>
        <taxon>Cytophagales</taxon>
        <taxon>Hymenobacteraceae</taxon>
        <taxon>Pontibacter</taxon>
    </lineage>
</organism>
<evidence type="ECO:0000313" key="3">
    <source>
        <dbReference type="EMBL" id="SNS98486.1"/>
    </source>
</evidence>
<keyword evidence="4" id="KW-1185">Reference proteome</keyword>
<dbReference type="InterPro" id="IPR019284">
    <property type="entry name" value="RP532"/>
</dbReference>
<proteinExistence type="predicted"/>
<gene>
    <name evidence="3" type="ORF">SAMN06296052_11971</name>
</gene>
<protein>
    <submittedName>
        <fullName evidence="3">Uncharacterized membrane protein</fullName>
    </submittedName>
</protein>
<reference evidence="4" key="1">
    <citation type="submission" date="2017-06" db="EMBL/GenBank/DDBJ databases">
        <authorList>
            <person name="Varghese N."/>
            <person name="Submissions S."/>
        </authorList>
    </citation>
    <scope>NUCLEOTIDE SEQUENCE [LARGE SCALE GENOMIC DNA]</scope>
    <source>
        <strain evidence="4">NKM1</strain>
    </source>
</reference>
<sequence length="149" mass="16614">MTKPAKQQQQQQNKALPGNGQGFYMSQQKFHAGPIPSAEELARLEQVSPGLALEVINMAKKEQDHRHETNQTLVDAEVQLLKDESRLKFRGQWMTLFGIVLTLGLCAYGFYLGFDSSAATITVSVIVALVGAFAFSRQVDKDKEKEEKK</sequence>
<feature type="transmembrane region" description="Helical" evidence="2">
    <location>
        <begin position="117"/>
        <end position="135"/>
    </location>
</feature>
<dbReference type="RefSeq" id="WP_089320690.1">
    <property type="nucleotide sequence ID" value="NZ_FZOQ01000019.1"/>
</dbReference>
<evidence type="ECO:0000256" key="1">
    <source>
        <dbReference type="SAM" id="MobiDB-lite"/>
    </source>
</evidence>
<evidence type="ECO:0000256" key="2">
    <source>
        <dbReference type="SAM" id="Phobius"/>
    </source>
</evidence>
<feature type="region of interest" description="Disordered" evidence="1">
    <location>
        <begin position="1"/>
        <end position="20"/>
    </location>
</feature>
<accession>A0A239IXI5</accession>
<feature type="transmembrane region" description="Helical" evidence="2">
    <location>
        <begin position="93"/>
        <end position="111"/>
    </location>
</feature>
<dbReference type="AlphaFoldDB" id="A0A239IXI5"/>
<keyword evidence="2" id="KW-0812">Transmembrane</keyword>
<evidence type="ECO:0000313" key="4">
    <source>
        <dbReference type="Proteomes" id="UP000198432"/>
    </source>
</evidence>
<keyword evidence="2" id="KW-1133">Transmembrane helix</keyword>